<gene>
    <name evidence="1" type="ORF">H7R39_08105</name>
</gene>
<proteinExistence type="predicted"/>
<comment type="caution">
    <text evidence="1">The sequence shown here is derived from an EMBL/GenBank/DDBJ whole genome shotgun (WGS) entry which is preliminary data.</text>
</comment>
<reference evidence="1 2" key="1">
    <citation type="submission" date="2020-08" db="EMBL/GenBank/DDBJ databases">
        <title>Complete genome and description of Campylobacter massiliensis Marseille-Q3452 sp. nov.</title>
        <authorList>
            <person name="Antezack A."/>
        </authorList>
    </citation>
    <scope>NUCLEOTIDE SEQUENCE [LARGE SCALE GENOMIC DNA]</scope>
    <source>
        <strain evidence="1 2">Marseille-Q3452</strain>
    </source>
</reference>
<protein>
    <submittedName>
        <fullName evidence="1">Uncharacterized protein</fullName>
    </submittedName>
</protein>
<organism evidence="1 2">
    <name type="scientific">Campylobacter massiliensis</name>
    <dbReference type="NCBI Taxonomy" id="2762557"/>
    <lineage>
        <taxon>Bacteria</taxon>
        <taxon>Pseudomonadati</taxon>
        <taxon>Campylobacterota</taxon>
        <taxon>Epsilonproteobacteria</taxon>
        <taxon>Campylobacterales</taxon>
        <taxon>Campylobacteraceae</taxon>
        <taxon>Campylobacter</taxon>
    </lineage>
</organism>
<dbReference type="AlphaFoldDB" id="A0A842J6W8"/>
<dbReference type="RefSeq" id="WP_185898765.1">
    <property type="nucleotide sequence ID" value="NZ_JACLZK010000002.1"/>
</dbReference>
<evidence type="ECO:0000313" key="2">
    <source>
        <dbReference type="Proteomes" id="UP000552683"/>
    </source>
</evidence>
<name>A0A842J6W8_9BACT</name>
<sequence length="58" mass="6716">MGKFNVDEHIKALKVCKYFTIEGIENLIKRYPNEEHIKIAMQIKAKNEKPIEGAANEE</sequence>
<keyword evidence="2" id="KW-1185">Reference proteome</keyword>
<dbReference type="Proteomes" id="UP000552683">
    <property type="component" value="Unassembled WGS sequence"/>
</dbReference>
<dbReference type="EMBL" id="JACLZK010000002">
    <property type="protein sequence ID" value="MBC2883218.1"/>
    <property type="molecule type" value="Genomic_DNA"/>
</dbReference>
<evidence type="ECO:0000313" key="1">
    <source>
        <dbReference type="EMBL" id="MBC2883218.1"/>
    </source>
</evidence>
<accession>A0A842J6W8</accession>